<evidence type="ECO:0000256" key="5">
    <source>
        <dbReference type="ARBA" id="ARBA00023136"/>
    </source>
</evidence>
<feature type="transmembrane region" description="Helical" evidence="7">
    <location>
        <begin position="35"/>
        <end position="55"/>
    </location>
</feature>
<gene>
    <name evidence="8" type="ORF">BDW59DRAFT_105654</name>
</gene>
<feature type="transmembrane region" description="Helical" evidence="7">
    <location>
        <begin position="438"/>
        <end position="461"/>
    </location>
</feature>
<organism evidence="8 9">
    <name type="scientific">Aspergillus cavernicola</name>
    <dbReference type="NCBI Taxonomy" id="176166"/>
    <lineage>
        <taxon>Eukaryota</taxon>
        <taxon>Fungi</taxon>
        <taxon>Dikarya</taxon>
        <taxon>Ascomycota</taxon>
        <taxon>Pezizomycotina</taxon>
        <taxon>Eurotiomycetes</taxon>
        <taxon>Eurotiomycetidae</taxon>
        <taxon>Eurotiales</taxon>
        <taxon>Aspergillaceae</taxon>
        <taxon>Aspergillus</taxon>
        <taxon>Aspergillus subgen. Nidulantes</taxon>
    </lineage>
</organism>
<evidence type="ECO:0000256" key="6">
    <source>
        <dbReference type="SAM" id="MobiDB-lite"/>
    </source>
</evidence>
<evidence type="ECO:0000313" key="9">
    <source>
        <dbReference type="Proteomes" id="UP001610335"/>
    </source>
</evidence>
<dbReference type="PANTHER" id="PTHR45649">
    <property type="entry name" value="AMINO-ACID PERMEASE BAT1"/>
    <property type="match status" value="1"/>
</dbReference>
<feature type="transmembrane region" description="Helical" evidence="7">
    <location>
        <begin position="467"/>
        <end position="488"/>
    </location>
</feature>
<dbReference type="Gene3D" id="1.20.1740.10">
    <property type="entry name" value="Amino acid/polyamine transporter I"/>
    <property type="match status" value="1"/>
</dbReference>
<dbReference type="Proteomes" id="UP001610335">
    <property type="component" value="Unassembled WGS sequence"/>
</dbReference>
<feature type="transmembrane region" description="Helical" evidence="7">
    <location>
        <begin position="327"/>
        <end position="348"/>
    </location>
</feature>
<reference evidence="8 9" key="1">
    <citation type="submission" date="2024-07" db="EMBL/GenBank/DDBJ databases">
        <title>Section-level genome sequencing and comparative genomics of Aspergillus sections Usti and Cavernicolus.</title>
        <authorList>
            <consortium name="Lawrence Berkeley National Laboratory"/>
            <person name="Nybo J.L."/>
            <person name="Vesth T.C."/>
            <person name="Theobald S."/>
            <person name="Frisvad J.C."/>
            <person name="Larsen T.O."/>
            <person name="Kjaerboelling I."/>
            <person name="Rothschild-Mancinelli K."/>
            <person name="Lyhne E.K."/>
            <person name="Kogle M.E."/>
            <person name="Barry K."/>
            <person name="Clum A."/>
            <person name="Na H."/>
            <person name="Ledsgaard L."/>
            <person name="Lin J."/>
            <person name="Lipzen A."/>
            <person name="Kuo A."/>
            <person name="Riley R."/>
            <person name="Mondo S."/>
            <person name="LaButti K."/>
            <person name="Haridas S."/>
            <person name="Pangalinan J."/>
            <person name="Salamov A.A."/>
            <person name="Simmons B.A."/>
            <person name="Magnuson J.K."/>
            <person name="Chen J."/>
            <person name="Drula E."/>
            <person name="Henrissat B."/>
            <person name="Wiebenga A."/>
            <person name="Lubbers R.J."/>
            <person name="Gomes A.C."/>
            <person name="Makela M.R."/>
            <person name="Stajich J."/>
            <person name="Grigoriev I.V."/>
            <person name="Mortensen U.H."/>
            <person name="De vries R.P."/>
            <person name="Baker S.E."/>
            <person name="Andersen M.R."/>
        </authorList>
    </citation>
    <scope>NUCLEOTIDE SEQUENCE [LARGE SCALE GENOMIC DNA]</scope>
    <source>
        <strain evidence="8 9">CBS 600.67</strain>
    </source>
</reference>
<dbReference type="PANTHER" id="PTHR45649:SF11">
    <property type="entry name" value="TRANSPORTER, PUTATIVE (EUROFUNG)-RELATED"/>
    <property type="match status" value="1"/>
</dbReference>
<keyword evidence="5 7" id="KW-0472">Membrane</keyword>
<accession>A0ABR4IXL1</accession>
<comment type="subcellular location">
    <subcellularLocation>
        <location evidence="1">Membrane</location>
        <topology evidence="1">Multi-pass membrane protein</topology>
    </subcellularLocation>
</comment>
<dbReference type="PIRSF" id="PIRSF006060">
    <property type="entry name" value="AA_transporter"/>
    <property type="match status" value="1"/>
</dbReference>
<name>A0ABR4IXL1_9EURO</name>
<keyword evidence="2" id="KW-0813">Transport</keyword>
<feature type="transmembrane region" description="Helical" evidence="7">
    <location>
        <begin position="62"/>
        <end position="85"/>
    </location>
</feature>
<evidence type="ECO:0000256" key="4">
    <source>
        <dbReference type="ARBA" id="ARBA00022989"/>
    </source>
</evidence>
<feature type="transmembrane region" description="Helical" evidence="7">
    <location>
        <begin position="268"/>
        <end position="292"/>
    </location>
</feature>
<evidence type="ECO:0000256" key="3">
    <source>
        <dbReference type="ARBA" id="ARBA00022692"/>
    </source>
</evidence>
<feature type="compositionally biased region" description="Basic and acidic residues" evidence="6">
    <location>
        <begin position="1"/>
        <end position="12"/>
    </location>
</feature>
<feature type="transmembrane region" description="Helical" evidence="7">
    <location>
        <begin position="369"/>
        <end position="391"/>
    </location>
</feature>
<keyword evidence="3 7" id="KW-0812">Transmembrane</keyword>
<evidence type="ECO:0000256" key="7">
    <source>
        <dbReference type="SAM" id="Phobius"/>
    </source>
</evidence>
<comment type="caution">
    <text evidence="8">The sequence shown here is derived from an EMBL/GenBank/DDBJ whole genome shotgun (WGS) entry which is preliminary data.</text>
</comment>
<dbReference type="EMBL" id="JBFXLS010000006">
    <property type="protein sequence ID" value="KAL2832504.1"/>
    <property type="molecule type" value="Genomic_DNA"/>
</dbReference>
<dbReference type="InterPro" id="IPR002293">
    <property type="entry name" value="AA/rel_permease1"/>
</dbReference>
<dbReference type="Pfam" id="PF13520">
    <property type="entry name" value="AA_permease_2"/>
    <property type="match status" value="1"/>
</dbReference>
<feature type="transmembrane region" description="Helical" evidence="7">
    <location>
        <begin position="397"/>
        <end position="417"/>
    </location>
</feature>
<feature type="transmembrane region" description="Helical" evidence="7">
    <location>
        <begin position="235"/>
        <end position="256"/>
    </location>
</feature>
<keyword evidence="4 7" id="KW-1133">Transmembrane helix</keyword>
<proteinExistence type="predicted"/>
<protein>
    <submittedName>
        <fullName evidence="8">Amino acid/polyamine transporter I</fullName>
    </submittedName>
</protein>
<feature type="transmembrane region" description="Helical" evidence="7">
    <location>
        <begin position="116"/>
        <end position="140"/>
    </location>
</feature>
<feature type="transmembrane region" description="Helical" evidence="7">
    <location>
        <begin position="192"/>
        <end position="215"/>
    </location>
</feature>
<feature type="region of interest" description="Disordered" evidence="6">
    <location>
        <begin position="1"/>
        <end position="29"/>
    </location>
</feature>
<evidence type="ECO:0000256" key="1">
    <source>
        <dbReference type="ARBA" id="ARBA00004141"/>
    </source>
</evidence>
<keyword evidence="9" id="KW-1185">Reference proteome</keyword>
<evidence type="ECO:0000256" key="2">
    <source>
        <dbReference type="ARBA" id="ARBA00022448"/>
    </source>
</evidence>
<evidence type="ECO:0000313" key="8">
    <source>
        <dbReference type="EMBL" id="KAL2832504.1"/>
    </source>
</evidence>
<feature type="transmembrane region" description="Helical" evidence="7">
    <location>
        <begin position="160"/>
        <end position="180"/>
    </location>
</feature>
<sequence length="504" mass="55258">MTTNPDTDKTGPDEVETLPEPPSPDNAAPKLDRSLSWIGAVGLAFTITNSWMSYAATFGTSLVYGGGLTVLFAVIIAATAQWIVLIGLSELTSAIPSSGGCYHFTYFLAPEKTRKFASFTIGIINLMGFWIGGVSAMIYTTISVFGMVSFWIEDFTPLQWQVYLAYIGVICLSLIPIFTIPRAKTKYMTTTSLGMSLSCLVLFIIVLLAMGRGQYQPRNLILHRNRSGWSDSSAWLLSISLGQYSFSAAGTVVHLAEEVPRPRRNIPLAINTTMLIGVSTAIPFIIVLLSGIQDLDAVQDAWIPSTEAFYQATGSKVVATFLQTCLALLYFTTVSTQWVSVSRIAWTLSRDNVLPFSKYWNHIDPTLGFPVRTTLLSAGFCVVFGLIYIASTTAFNSVVNMTTLLVNIAFTVPQGILACGRRDRLPPRQFHLGRRVGYVVNIFSVCWLVFSGVLFCFPTRIPTTPGSMNYGAAVLFAILLSILISYILRRNSFHGPRIPSLEAT</sequence>